<dbReference type="HOGENOM" id="CLU_028200_3_4_1"/>
<dbReference type="OMA" id="IWSTCET"/>
<dbReference type="InterPro" id="IPR052337">
    <property type="entry name" value="SAT4-like"/>
</dbReference>
<protein>
    <submittedName>
        <fullName evidence="8">Putative integral membrane protein</fullName>
    </submittedName>
</protein>
<evidence type="ECO:0000256" key="3">
    <source>
        <dbReference type="ARBA" id="ARBA00022989"/>
    </source>
</evidence>
<evidence type="ECO:0000256" key="5">
    <source>
        <dbReference type="ARBA" id="ARBA00038359"/>
    </source>
</evidence>
<keyword evidence="3 6" id="KW-1133">Transmembrane helix</keyword>
<evidence type="ECO:0000313" key="8">
    <source>
        <dbReference type="EMBL" id="KHJ31695.1"/>
    </source>
</evidence>
<comment type="caution">
    <text evidence="8">The sequence shown here is derived from an EMBL/GenBank/DDBJ whole genome shotgun (WGS) entry which is preliminary data.</text>
</comment>
<keyword evidence="9" id="KW-1185">Reference proteome</keyword>
<evidence type="ECO:0000256" key="6">
    <source>
        <dbReference type="SAM" id="Phobius"/>
    </source>
</evidence>
<feature type="transmembrane region" description="Helical" evidence="6">
    <location>
        <begin position="133"/>
        <end position="154"/>
    </location>
</feature>
<organism evidence="8 9">
    <name type="scientific">Uncinula necator</name>
    <name type="common">Grape powdery mildew</name>
    <dbReference type="NCBI Taxonomy" id="52586"/>
    <lineage>
        <taxon>Eukaryota</taxon>
        <taxon>Fungi</taxon>
        <taxon>Dikarya</taxon>
        <taxon>Ascomycota</taxon>
        <taxon>Pezizomycotina</taxon>
        <taxon>Leotiomycetes</taxon>
        <taxon>Erysiphales</taxon>
        <taxon>Erysiphaceae</taxon>
        <taxon>Erysiphe</taxon>
    </lineage>
</organism>
<evidence type="ECO:0000256" key="4">
    <source>
        <dbReference type="ARBA" id="ARBA00023136"/>
    </source>
</evidence>
<name>A0A0B1P2Z4_UNCNE</name>
<dbReference type="Proteomes" id="UP000030854">
    <property type="component" value="Unassembled WGS sequence"/>
</dbReference>
<feature type="transmembrane region" description="Helical" evidence="6">
    <location>
        <begin position="55"/>
        <end position="75"/>
    </location>
</feature>
<feature type="transmembrane region" description="Helical" evidence="6">
    <location>
        <begin position="20"/>
        <end position="43"/>
    </location>
</feature>
<dbReference type="EMBL" id="JNVN01002650">
    <property type="protein sequence ID" value="KHJ31695.1"/>
    <property type="molecule type" value="Genomic_DNA"/>
</dbReference>
<gene>
    <name evidence="8" type="ORF">EV44_g2018</name>
</gene>
<feature type="domain" description="Rhodopsin" evidence="7">
    <location>
        <begin position="39"/>
        <end position="282"/>
    </location>
</feature>
<keyword evidence="4 6" id="KW-0472">Membrane</keyword>
<comment type="similarity">
    <text evidence="5">Belongs to the SAT4 family.</text>
</comment>
<evidence type="ECO:0000256" key="1">
    <source>
        <dbReference type="ARBA" id="ARBA00004141"/>
    </source>
</evidence>
<accession>A0A0B1P2Z4</accession>
<proteinExistence type="inferred from homology"/>
<evidence type="ECO:0000313" key="9">
    <source>
        <dbReference type="Proteomes" id="UP000030854"/>
    </source>
</evidence>
<feature type="transmembrane region" description="Helical" evidence="6">
    <location>
        <begin position="95"/>
        <end position="121"/>
    </location>
</feature>
<feature type="transmembrane region" description="Helical" evidence="6">
    <location>
        <begin position="184"/>
        <end position="208"/>
    </location>
</feature>
<reference evidence="8 9" key="1">
    <citation type="journal article" date="2014" name="BMC Genomics">
        <title>Adaptive genomic structural variation in the grape powdery mildew pathogen, Erysiphe necator.</title>
        <authorList>
            <person name="Jones L."/>
            <person name="Riaz S."/>
            <person name="Morales-Cruz A."/>
            <person name="Amrine K.C."/>
            <person name="McGuire B."/>
            <person name="Gubler W.D."/>
            <person name="Walker M.A."/>
            <person name="Cantu D."/>
        </authorList>
    </citation>
    <scope>NUCLEOTIDE SEQUENCE [LARGE SCALE GENOMIC DNA]</scope>
    <source>
        <strain evidence="9">c</strain>
    </source>
</reference>
<feature type="transmembrane region" description="Helical" evidence="6">
    <location>
        <begin position="220"/>
        <end position="240"/>
    </location>
</feature>
<dbReference type="AlphaFoldDB" id="A0A0B1P2Z4"/>
<dbReference type="PANTHER" id="PTHR33048">
    <property type="entry name" value="PTH11-LIKE INTEGRAL MEMBRANE PROTEIN (AFU_ORTHOLOGUE AFUA_5G11245)"/>
    <property type="match status" value="1"/>
</dbReference>
<dbReference type="Pfam" id="PF20684">
    <property type="entry name" value="Fung_rhodopsin"/>
    <property type="match status" value="1"/>
</dbReference>
<sequence length="445" mass="50096">MQLLAILERKNDVQSASKEHHVVGVASVALICPLATLFLRIYVRLVMQKRLGKDDYFAVASLSILSALCIILIQSCYHYSLNTLSSLPSSSLVELAHTTFVCQILYILTTALTKFSIGFYFLRLTCKPFQRQIIWIAMFVVACISVIYLFFIAFQCRPANYLWQQLDSKLYSGSCLSKESIADIIYAHASISCLIDWIFGILPILILWKLDMKFKTKLSIMIVLSLSIVASIATVIRIIYLHILKNVSQSGWDGFGLIKWSLLEPAIALTAANIATLRPLTQKLFSKKRRPSKSQPPKLSLNAIRGLSRKSSVCCSSEFADMLGLAVSPGVKTRVYADRRFDNTIQKSPIWSRWRDSEVRLLSPLRSPIQRDFIESERKPKNFNWHRQEYEGEGSTVSLGLGSIKSGRWVEKTSPGIGILKTTVVTRESGLRISEATTGHDSNFR</sequence>
<evidence type="ECO:0000256" key="2">
    <source>
        <dbReference type="ARBA" id="ARBA00022692"/>
    </source>
</evidence>
<dbReference type="STRING" id="52586.A0A0B1P2Z4"/>
<comment type="subcellular location">
    <subcellularLocation>
        <location evidence="1">Membrane</location>
        <topology evidence="1">Multi-pass membrane protein</topology>
    </subcellularLocation>
</comment>
<evidence type="ECO:0000259" key="7">
    <source>
        <dbReference type="Pfam" id="PF20684"/>
    </source>
</evidence>
<feature type="transmembrane region" description="Helical" evidence="6">
    <location>
        <begin position="260"/>
        <end position="280"/>
    </location>
</feature>
<dbReference type="InterPro" id="IPR049326">
    <property type="entry name" value="Rhodopsin_dom_fungi"/>
</dbReference>
<keyword evidence="2 6" id="KW-0812">Transmembrane</keyword>
<dbReference type="PANTHER" id="PTHR33048:SF96">
    <property type="entry name" value="INTEGRAL MEMBRANE PROTEIN"/>
    <property type="match status" value="1"/>
</dbReference>
<dbReference type="GO" id="GO:0016020">
    <property type="term" value="C:membrane"/>
    <property type="evidence" value="ECO:0007669"/>
    <property type="project" value="UniProtKB-SubCell"/>
</dbReference>